<dbReference type="Pfam" id="PF02604">
    <property type="entry name" value="PhdYeFM_antitox"/>
    <property type="match status" value="1"/>
</dbReference>
<dbReference type="Proteomes" id="UP000184292">
    <property type="component" value="Unassembled WGS sequence"/>
</dbReference>
<dbReference type="InterPro" id="IPR006442">
    <property type="entry name" value="Antitoxin_Phd/YefM"/>
</dbReference>
<dbReference type="NCBIfam" id="TIGR01552">
    <property type="entry name" value="phd_fam"/>
    <property type="match status" value="1"/>
</dbReference>
<sequence>MDVMTFQDAQAALEDIVDRVVRDRAQVYVTREDGAEVVIVSAEEFSLLQKKLRHRGNLVNAGQHPASIDQTNAEGDSEGS</sequence>
<dbReference type="SUPFAM" id="SSF143120">
    <property type="entry name" value="YefM-like"/>
    <property type="match status" value="1"/>
</dbReference>
<reference evidence="4 5" key="1">
    <citation type="submission" date="2016-11" db="EMBL/GenBank/DDBJ databases">
        <authorList>
            <person name="Jaros S."/>
            <person name="Januszkiewicz K."/>
            <person name="Wedrychowicz H."/>
        </authorList>
    </citation>
    <scope>NUCLEOTIDE SEQUENCE [LARGE SCALE GENOMIC DNA]</scope>
    <source>
        <strain evidence="4 5">DSM 100565</strain>
    </source>
</reference>
<dbReference type="RefSeq" id="WP_073334322.1">
    <property type="nucleotide sequence ID" value="NZ_FQYO01000009.1"/>
</dbReference>
<evidence type="ECO:0000256" key="1">
    <source>
        <dbReference type="ARBA" id="ARBA00009981"/>
    </source>
</evidence>
<evidence type="ECO:0000313" key="5">
    <source>
        <dbReference type="Proteomes" id="UP000184292"/>
    </source>
</evidence>
<name>A0A1M6I235_9RHOB</name>
<gene>
    <name evidence="4" type="ORF">SAMN05444417_3479</name>
</gene>
<dbReference type="STRING" id="1447782.SAMN05444417_3479"/>
<comment type="similarity">
    <text evidence="1 2">Belongs to the phD/YefM antitoxin family.</text>
</comment>
<dbReference type="AlphaFoldDB" id="A0A1M6I235"/>
<protein>
    <recommendedName>
        <fullName evidence="2">Antitoxin</fullName>
    </recommendedName>
</protein>
<proteinExistence type="inferred from homology"/>
<evidence type="ECO:0000256" key="3">
    <source>
        <dbReference type="SAM" id="MobiDB-lite"/>
    </source>
</evidence>
<accession>A0A1M6I235</accession>
<evidence type="ECO:0000313" key="4">
    <source>
        <dbReference type="EMBL" id="SHJ28527.1"/>
    </source>
</evidence>
<evidence type="ECO:0000256" key="2">
    <source>
        <dbReference type="RuleBase" id="RU362080"/>
    </source>
</evidence>
<dbReference type="Gene3D" id="3.40.1620.10">
    <property type="entry name" value="YefM-like domain"/>
    <property type="match status" value="1"/>
</dbReference>
<dbReference type="EMBL" id="FQYO01000009">
    <property type="protein sequence ID" value="SHJ28527.1"/>
    <property type="molecule type" value="Genomic_DNA"/>
</dbReference>
<organism evidence="4 5">
    <name type="scientific">Wenxinia saemankumensis</name>
    <dbReference type="NCBI Taxonomy" id="1447782"/>
    <lineage>
        <taxon>Bacteria</taxon>
        <taxon>Pseudomonadati</taxon>
        <taxon>Pseudomonadota</taxon>
        <taxon>Alphaproteobacteria</taxon>
        <taxon>Rhodobacterales</taxon>
        <taxon>Roseobacteraceae</taxon>
        <taxon>Wenxinia</taxon>
    </lineage>
</organism>
<dbReference type="InterPro" id="IPR036165">
    <property type="entry name" value="YefM-like_sf"/>
</dbReference>
<feature type="region of interest" description="Disordered" evidence="3">
    <location>
        <begin position="59"/>
        <end position="80"/>
    </location>
</feature>
<dbReference type="OrthoDB" id="9802003at2"/>
<keyword evidence="5" id="KW-1185">Reference proteome</keyword>
<comment type="function">
    <text evidence="2">Antitoxin component of a type II toxin-antitoxin (TA) system.</text>
</comment>